<protein>
    <submittedName>
        <fullName evidence="1">Uncharacterized protein</fullName>
    </submittedName>
</protein>
<accession>A0A2W5PM17</accession>
<name>A0A2W5PM17_9BACT</name>
<reference evidence="1 2" key="1">
    <citation type="submission" date="2017-08" db="EMBL/GenBank/DDBJ databases">
        <title>Infants hospitalized years apart are colonized by the same room-sourced microbial strains.</title>
        <authorList>
            <person name="Brooks B."/>
            <person name="Olm M.R."/>
            <person name="Firek B.A."/>
            <person name="Baker R."/>
            <person name="Thomas B.C."/>
            <person name="Morowitz M.J."/>
            <person name="Banfield J.F."/>
        </authorList>
    </citation>
    <scope>NUCLEOTIDE SEQUENCE [LARGE SCALE GENOMIC DNA]</scope>
    <source>
        <strain evidence="1">S2_005_002_R2_29</strain>
    </source>
</reference>
<organism evidence="1 2">
    <name type="scientific">Micavibrio aeruginosavorus</name>
    <dbReference type="NCBI Taxonomy" id="349221"/>
    <lineage>
        <taxon>Bacteria</taxon>
        <taxon>Pseudomonadati</taxon>
        <taxon>Bdellovibrionota</taxon>
        <taxon>Bdellovibrionia</taxon>
        <taxon>Bdellovibrionales</taxon>
        <taxon>Pseudobdellovibrionaceae</taxon>
        <taxon>Micavibrio</taxon>
    </lineage>
</organism>
<comment type="caution">
    <text evidence="1">The sequence shown here is derived from an EMBL/GenBank/DDBJ whole genome shotgun (WGS) entry which is preliminary data.</text>
</comment>
<dbReference type="Proteomes" id="UP000249417">
    <property type="component" value="Unassembled WGS sequence"/>
</dbReference>
<sequence length="282" mass="32335">MLDFHKIQKQAEQISYGIEYIGGKVEELAAHPPTKRSSRRFFKVAASGLYDVPGWGRPEDIKEKLGDEYKRLITPVWQQRVILLANLFNVATVMKDLDTVTLKKSCDEHWKTRPFSMTWTRDDLITRNDQTHMENLSHLIETTSEEIKGRLQEMHDYGVEVLEPDAENNVFVAQAQGQISFDMDAATHWRLLNEVQHRFAESCLKLAGLCDDNIRIDLGFFAHYNKTGAQNVNEMWKDTLEDVSHIIARAKYYEQAGQNILQSYAPGRIAAMDPLHGCPTPQ</sequence>
<dbReference type="AlphaFoldDB" id="A0A2W5PM17"/>
<proteinExistence type="predicted"/>
<evidence type="ECO:0000313" key="1">
    <source>
        <dbReference type="EMBL" id="PZQ43593.1"/>
    </source>
</evidence>
<dbReference type="EMBL" id="QFQB01000144">
    <property type="protein sequence ID" value="PZQ43593.1"/>
    <property type="molecule type" value="Genomic_DNA"/>
</dbReference>
<evidence type="ECO:0000313" key="2">
    <source>
        <dbReference type="Proteomes" id="UP000249417"/>
    </source>
</evidence>
<gene>
    <name evidence="1" type="ORF">DI551_11825</name>
</gene>